<gene>
    <name evidence="1" type="ORF">HZB08_02805</name>
</gene>
<comment type="caution">
    <text evidence="1">The sequence shown here is derived from an EMBL/GenBank/DDBJ whole genome shotgun (WGS) entry which is preliminary data.</text>
</comment>
<accession>A0A9D6YW12</accession>
<evidence type="ECO:0000313" key="1">
    <source>
        <dbReference type="EMBL" id="MBI5078931.1"/>
    </source>
</evidence>
<name>A0A9D6YW12_UNCSA</name>
<dbReference type="InterPro" id="IPR036676">
    <property type="entry name" value="PurM-like_C_sf"/>
</dbReference>
<dbReference type="Proteomes" id="UP000808761">
    <property type="component" value="Unassembled WGS sequence"/>
</dbReference>
<evidence type="ECO:0008006" key="3">
    <source>
        <dbReference type="Google" id="ProtNLM"/>
    </source>
</evidence>
<protein>
    <recommendedName>
        <fullName evidence="3">Thiamine-phosphate kinase</fullName>
    </recommendedName>
</protein>
<evidence type="ECO:0000313" key="2">
    <source>
        <dbReference type="Proteomes" id="UP000808761"/>
    </source>
</evidence>
<proteinExistence type="predicted"/>
<dbReference type="Gene3D" id="3.90.650.10">
    <property type="entry name" value="PurM-like C-terminal domain"/>
    <property type="match status" value="1"/>
</dbReference>
<feature type="non-terminal residue" evidence="1">
    <location>
        <position position="1"/>
    </location>
</feature>
<sequence length="84" mass="9113">RIREEKVPVAGGATLEQALYGGEEYELVFTVPAGKLEKLMNVKLKAGITVVGEIAARKKGIKLIDACGKIKPLKETGYEHFKNG</sequence>
<reference evidence="1" key="1">
    <citation type="submission" date="2020-07" db="EMBL/GenBank/DDBJ databases">
        <title>Huge and variable diversity of episymbiotic CPR bacteria and DPANN archaea in groundwater ecosystems.</title>
        <authorList>
            <person name="He C.Y."/>
            <person name="Keren R."/>
            <person name="Whittaker M."/>
            <person name="Farag I.F."/>
            <person name="Doudna J."/>
            <person name="Cate J.H.D."/>
            <person name="Banfield J.F."/>
        </authorList>
    </citation>
    <scope>NUCLEOTIDE SEQUENCE</scope>
    <source>
        <strain evidence="1">NC_groundwater_1860_Pr3_B-0.1um_51_7</strain>
    </source>
</reference>
<dbReference type="SUPFAM" id="SSF56042">
    <property type="entry name" value="PurM C-terminal domain-like"/>
    <property type="match status" value="1"/>
</dbReference>
<dbReference type="EMBL" id="JACRKR010000137">
    <property type="protein sequence ID" value="MBI5078931.1"/>
    <property type="molecule type" value="Genomic_DNA"/>
</dbReference>
<dbReference type="AlphaFoldDB" id="A0A9D6YW12"/>
<organism evidence="1 2">
    <name type="scientific">Candidatus Saganbacteria bacterium</name>
    <dbReference type="NCBI Taxonomy" id="2575572"/>
    <lineage>
        <taxon>Bacteria</taxon>
        <taxon>Bacillati</taxon>
        <taxon>Saganbacteria</taxon>
    </lineage>
</organism>